<dbReference type="Proteomes" id="UP000821845">
    <property type="component" value="Chromosome 7"/>
</dbReference>
<gene>
    <name evidence="1" type="ORF">HPB50_010512</name>
</gene>
<evidence type="ECO:0000313" key="1">
    <source>
        <dbReference type="EMBL" id="KAH6925817.1"/>
    </source>
</evidence>
<reference evidence="1" key="1">
    <citation type="submission" date="2020-05" db="EMBL/GenBank/DDBJ databases">
        <title>Large-scale comparative analyses of tick genomes elucidate their genetic diversity and vector capacities.</title>
        <authorList>
            <person name="Jia N."/>
            <person name="Wang J."/>
            <person name="Shi W."/>
            <person name="Du L."/>
            <person name="Sun Y."/>
            <person name="Zhan W."/>
            <person name="Jiang J."/>
            <person name="Wang Q."/>
            <person name="Zhang B."/>
            <person name="Ji P."/>
            <person name="Sakyi L.B."/>
            <person name="Cui X."/>
            <person name="Yuan T."/>
            <person name="Jiang B."/>
            <person name="Yang W."/>
            <person name="Lam T.T.-Y."/>
            <person name="Chang Q."/>
            <person name="Ding S."/>
            <person name="Wang X."/>
            <person name="Zhu J."/>
            <person name="Ruan X."/>
            <person name="Zhao L."/>
            <person name="Wei J."/>
            <person name="Que T."/>
            <person name="Du C."/>
            <person name="Cheng J."/>
            <person name="Dai P."/>
            <person name="Han X."/>
            <person name="Huang E."/>
            <person name="Gao Y."/>
            <person name="Liu J."/>
            <person name="Shao H."/>
            <person name="Ye R."/>
            <person name="Li L."/>
            <person name="Wei W."/>
            <person name="Wang X."/>
            <person name="Wang C."/>
            <person name="Yang T."/>
            <person name="Huo Q."/>
            <person name="Li W."/>
            <person name="Guo W."/>
            <person name="Chen H."/>
            <person name="Zhou L."/>
            <person name="Ni X."/>
            <person name="Tian J."/>
            <person name="Zhou Y."/>
            <person name="Sheng Y."/>
            <person name="Liu T."/>
            <person name="Pan Y."/>
            <person name="Xia L."/>
            <person name="Li J."/>
            <person name="Zhao F."/>
            <person name="Cao W."/>
        </authorList>
    </citation>
    <scope>NUCLEOTIDE SEQUENCE</scope>
    <source>
        <strain evidence="1">Hyas-2018</strain>
    </source>
</reference>
<protein>
    <submittedName>
        <fullName evidence="1">Uncharacterized protein</fullName>
    </submittedName>
</protein>
<proteinExistence type="predicted"/>
<accession>A0ACB7RSB6</accession>
<organism evidence="1 2">
    <name type="scientific">Hyalomma asiaticum</name>
    <name type="common">Tick</name>
    <dbReference type="NCBI Taxonomy" id="266040"/>
    <lineage>
        <taxon>Eukaryota</taxon>
        <taxon>Metazoa</taxon>
        <taxon>Ecdysozoa</taxon>
        <taxon>Arthropoda</taxon>
        <taxon>Chelicerata</taxon>
        <taxon>Arachnida</taxon>
        <taxon>Acari</taxon>
        <taxon>Parasitiformes</taxon>
        <taxon>Ixodida</taxon>
        <taxon>Ixodoidea</taxon>
        <taxon>Ixodidae</taxon>
        <taxon>Hyalomminae</taxon>
        <taxon>Hyalomma</taxon>
    </lineage>
</organism>
<evidence type="ECO:0000313" key="2">
    <source>
        <dbReference type="Proteomes" id="UP000821845"/>
    </source>
</evidence>
<name>A0ACB7RSB6_HYAAI</name>
<dbReference type="EMBL" id="CM023487">
    <property type="protein sequence ID" value="KAH6925817.1"/>
    <property type="molecule type" value="Genomic_DNA"/>
</dbReference>
<sequence>MDSQRLEESLAEFSIDLYKELAAKKRHKENIFFSPFSIFTALSMSLAGARGNTAKQLARVLHVNGEEIHASFAAFFSNLGSLTPGVKLDVANRMYSERTFPVLDSYVSLLSSAYDATIESVDFKDNYDKVRGQINAWVEHVTQSKIKDLLPVGSLDDTTALVLVNAVYFKGLWNTKFDESLTRRMCFYLGSRKKRNVDMMHDHSDYMMARSDELKASALEIPYLGGKASMVVLLPDKYGGLSKLEKRLNAENLLQLLRSLSRRSGVDLFLPKFKLEHSAMLKKTLSYLGVRDLFTPAADLTGINASGKLVAAEVFHKAFVEVNEEGTEAGAATAVDYVLCCASPQFSANRPFMFIIRGIDPNFILFMGSVRVLGTKE</sequence>
<comment type="caution">
    <text evidence="1">The sequence shown here is derived from an EMBL/GenBank/DDBJ whole genome shotgun (WGS) entry which is preliminary data.</text>
</comment>
<keyword evidence="2" id="KW-1185">Reference proteome</keyword>